<feature type="domain" description="Co-chaperone DjlA N-terminal" evidence="1">
    <location>
        <begin position="29"/>
        <end position="145"/>
    </location>
</feature>
<dbReference type="InterPro" id="IPR029024">
    <property type="entry name" value="TerB-like"/>
</dbReference>
<accession>A0A515DD80</accession>
<organism evidence="2 3">
    <name type="scientific">Rhodoferax sediminis</name>
    <dbReference type="NCBI Taxonomy" id="2509614"/>
    <lineage>
        <taxon>Bacteria</taxon>
        <taxon>Pseudomonadati</taxon>
        <taxon>Pseudomonadota</taxon>
        <taxon>Betaproteobacteria</taxon>
        <taxon>Burkholderiales</taxon>
        <taxon>Comamonadaceae</taxon>
        <taxon>Rhodoferax</taxon>
    </lineage>
</organism>
<evidence type="ECO:0000313" key="2">
    <source>
        <dbReference type="EMBL" id="QDL38367.1"/>
    </source>
</evidence>
<keyword evidence="3" id="KW-1185">Reference proteome</keyword>
<dbReference type="KEGG" id="rhf:EUB48_14510"/>
<dbReference type="SUPFAM" id="SSF158682">
    <property type="entry name" value="TerB-like"/>
    <property type="match status" value="1"/>
</dbReference>
<reference evidence="2 3" key="1">
    <citation type="submission" date="2019-01" db="EMBL/GenBank/DDBJ databases">
        <title>Genomic insights into a novel species Rhodoferax sp.</title>
        <authorList>
            <person name="Jin L."/>
        </authorList>
    </citation>
    <scope>NUCLEOTIDE SEQUENCE [LARGE SCALE GENOMIC DNA]</scope>
    <source>
        <strain evidence="2 3">CHu59-6-5</strain>
    </source>
</reference>
<name>A0A515DD80_9BURK</name>
<dbReference type="AlphaFoldDB" id="A0A515DD80"/>
<dbReference type="Pfam" id="PF05099">
    <property type="entry name" value="TerB"/>
    <property type="match status" value="1"/>
</dbReference>
<dbReference type="OrthoDB" id="5294347at2"/>
<dbReference type="RefSeq" id="WP_142819816.1">
    <property type="nucleotide sequence ID" value="NZ_CP035503.1"/>
</dbReference>
<dbReference type="Gene3D" id="1.10.3680.10">
    <property type="entry name" value="TerB-like"/>
    <property type="match status" value="1"/>
</dbReference>
<dbReference type="Proteomes" id="UP000316798">
    <property type="component" value="Chromosome"/>
</dbReference>
<protein>
    <submittedName>
        <fullName evidence="2">TerB family tellurite resistance protein</fullName>
    </submittedName>
</protein>
<proteinExistence type="predicted"/>
<evidence type="ECO:0000259" key="1">
    <source>
        <dbReference type="Pfam" id="PF05099"/>
    </source>
</evidence>
<dbReference type="InterPro" id="IPR007791">
    <property type="entry name" value="DjlA_N"/>
</dbReference>
<dbReference type="CDD" id="cd07313">
    <property type="entry name" value="terB_like_2"/>
    <property type="match status" value="1"/>
</dbReference>
<evidence type="ECO:0000313" key="3">
    <source>
        <dbReference type="Proteomes" id="UP000316798"/>
    </source>
</evidence>
<dbReference type="EMBL" id="CP035503">
    <property type="protein sequence ID" value="QDL38367.1"/>
    <property type="molecule type" value="Genomic_DNA"/>
</dbReference>
<sequence length="160" mass="17747">MLQILKEFFESLMAPAGSQSPQARERTLQLATAVLLVEVMRVDGNTHAAQQVTIMTALRERFALPDDALAQLVEQARQTAETANDYYRFTSSMNEEFTQAQKIQVVEAMWQVAYADARLDENEISLIGKIADLLYVTQGEYIGAKMRAKEAAQLGSSQGA</sequence>
<gene>
    <name evidence="2" type="ORF">EUB48_14510</name>
</gene>